<accession>A0A1I7JCD4</accession>
<gene>
    <name evidence="1" type="ORF">SAMN04487941_2712</name>
</gene>
<dbReference type="Pfam" id="PF05990">
    <property type="entry name" value="DUF900"/>
    <property type="match status" value="1"/>
</dbReference>
<evidence type="ECO:0000313" key="2">
    <source>
        <dbReference type="Proteomes" id="UP000182491"/>
    </source>
</evidence>
<reference evidence="2" key="1">
    <citation type="submission" date="2016-10" db="EMBL/GenBank/DDBJ databases">
        <authorList>
            <person name="Varghese N."/>
        </authorList>
    </citation>
    <scope>NUCLEOTIDE SEQUENCE [LARGE SCALE GENOMIC DNA]</scope>
    <source>
        <strain evidence="2">DSM 18820</strain>
    </source>
</reference>
<dbReference type="OrthoDB" id="2812205at2"/>
<dbReference type="RefSeq" id="WP_068838292.1">
    <property type="nucleotide sequence ID" value="NZ_BMXC01000003.1"/>
</dbReference>
<evidence type="ECO:0008006" key="3">
    <source>
        <dbReference type="Google" id="ProtNLM"/>
    </source>
</evidence>
<dbReference type="AlphaFoldDB" id="A0A1I7JCD4"/>
<keyword evidence="2" id="KW-1185">Reference proteome</keyword>
<dbReference type="EMBL" id="FPCA01000003">
    <property type="protein sequence ID" value="SFU82849.1"/>
    <property type="molecule type" value="Genomic_DNA"/>
</dbReference>
<proteinExistence type="predicted"/>
<dbReference type="InterPro" id="IPR010297">
    <property type="entry name" value="DUF900_hydrolase"/>
</dbReference>
<dbReference type="Proteomes" id="UP000182491">
    <property type="component" value="Unassembled WGS sequence"/>
</dbReference>
<dbReference type="STRING" id="388950.GCA_001611675_02353"/>
<organism evidence="1 2">
    <name type="scientific">Pontibacter akesuensis</name>
    <dbReference type="NCBI Taxonomy" id="388950"/>
    <lineage>
        <taxon>Bacteria</taxon>
        <taxon>Pseudomonadati</taxon>
        <taxon>Bacteroidota</taxon>
        <taxon>Cytophagia</taxon>
        <taxon>Cytophagales</taxon>
        <taxon>Hymenobacteraceae</taxon>
        <taxon>Pontibacter</taxon>
    </lineage>
</organism>
<name>A0A1I7JCD4_9BACT</name>
<sequence length="494" mass="55388">MASALILNTGKNGHFSRSGELHSSPEQVDNWRASWEEKGVNHIAIYLHGGLVSESSGRAAALMMHERVFEPAGVEGISIVWETGVIETIRDELHRIHQSKLFQKLTTLLVKKLSKRIGLELAGVKGRSREPSEEQILEELEKDRPFESLDDQLHAARSKGANSGPMDYHQYQLELLLRQELEQEMLKPNQRADLKTALDESLADEEIATLLKQENISEKAASGQKGILSLASAISSLAQVGWQIYKRFKGGRDHGFYPTLVEEILRKYYFADIGAWAWKGMKVKAENMWLPNDQLPLEELHGGTYLLDTLTGYAATNKNLKISLIGHSAGCISICELINAVRLRNIKIQIENIIFLAPAVNLSLFKQTVLAHSDQIQRFRMFTMSDDFEVKDAMLNKAYPRSLLYMVSGIFENAAEADLPILGMERHIGATAPIQDEVWKLVHPFLFRDDGEAILALAESKDGVPDGYHTKAIKHGMFDDDPITQESIKHILEG</sequence>
<evidence type="ECO:0000313" key="1">
    <source>
        <dbReference type="EMBL" id="SFU82849.1"/>
    </source>
</evidence>
<protein>
    <recommendedName>
        <fullName evidence="3">Alpha/beta hydrolase</fullName>
    </recommendedName>
</protein>